<feature type="region of interest" description="Disordered" evidence="1">
    <location>
        <begin position="1493"/>
        <end position="1578"/>
    </location>
</feature>
<keyword evidence="3" id="KW-1185">Reference proteome</keyword>
<dbReference type="EMBL" id="LR877148">
    <property type="protein sequence ID" value="CAD2215204.1"/>
    <property type="molecule type" value="Genomic_DNA"/>
</dbReference>
<dbReference type="InterPro" id="IPR011989">
    <property type="entry name" value="ARM-like"/>
</dbReference>
<feature type="compositionally biased region" description="Polar residues" evidence="1">
    <location>
        <begin position="1498"/>
        <end position="1515"/>
    </location>
</feature>
<feature type="compositionally biased region" description="Polar residues" evidence="1">
    <location>
        <begin position="30"/>
        <end position="40"/>
    </location>
</feature>
<reference evidence="2 3" key="1">
    <citation type="submission" date="2020-08" db="EMBL/GenBank/DDBJ databases">
        <authorList>
            <person name="Newling K."/>
            <person name="Davey J."/>
            <person name="Forrester S."/>
        </authorList>
    </citation>
    <scope>NUCLEOTIDE SEQUENCE [LARGE SCALE GENOMIC DNA]</scope>
    <source>
        <strain evidence="3">Crithidia deanei Carvalho (ATCC PRA-265)</strain>
    </source>
</reference>
<feature type="compositionally biased region" description="Polar residues" evidence="1">
    <location>
        <begin position="667"/>
        <end position="687"/>
    </location>
</feature>
<organism evidence="2 3">
    <name type="scientific">Angomonas deanei</name>
    <dbReference type="NCBI Taxonomy" id="59799"/>
    <lineage>
        <taxon>Eukaryota</taxon>
        <taxon>Discoba</taxon>
        <taxon>Euglenozoa</taxon>
        <taxon>Kinetoplastea</taxon>
        <taxon>Metakinetoplastina</taxon>
        <taxon>Trypanosomatida</taxon>
        <taxon>Trypanosomatidae</taxon>
        <taxon>Strigomonadinae</taxon>
        <taxon>Angomonas</taxon>
    </lineage>
</organism>
<feature type="region of interest" description="Disordered" evidence="1">
    <location>
        <begin position="662"/>
        <end position="687"/>
    </location>
</feature>
<dbReference type="InterPro" id="IPR016024">
    <property type="entry name" value="ARM-type_fold"/>
</dbReference>
<accession>A0A7G2C7X4</accession>
<evidence type="ECO:0000256" key="1">
    <source>
        <dbReference type="SAM" id="MobiDB-lite"/>
    </source>
</evidence>
<dbReference type="Gene3D" id="1.25.10.10">
    <property type="entry name" value="Leucine-rich Repeat Variant"/>
    <property type="match status" value="1"/>
</dbReference>
<protein>
    <submittedName>
        <fullName evidence="2">Uncharacterized protein</fullName>
    </submittedName>
</protein>
<feature type="region of interest" description="Disordered" evidence="1">
    <location>
        <begin position="516"/>
        <end position="553"/>
    </location>
</feature>
<feature type="compositionally biased region" description="Low complexity" evidence="1">
    <location>
        <begin position="536"/>
        <end position="553"/>
    </location>
</feature>
<sequence>MTFNHHHSNNLTASGTLPKRASGGNLFSGGYTNQNHNNPAGGSYPPSNNINSNNNNNNNTANTAGPGMATSGDVSDEEVLSLLKELLGSVYTSNVISVLRDVAEVIDNRSIANFDLSYRDYFLEQSIRDVLLELTRMGGEATVNVGLTTATLQQRMAGSLTTAVRDVDGECGPLLVAVRFIKHLIPIAYTSPAAKYPRLCRHLTSIMQCGRQGPTLAAQETYRQLLLAEQQYQPEAPLKNFIPKELKDGCELALLQLHGRVTAQPPSGSTTSQAHFLYIMSASSVAAEVSGRYISIPLRNQIIQLATTLAGVGDTFLSESAYQCLVAVFRYSSHLRMNEVVVESRRVCDEAVRSLNTNHHSESSILSTLKVLKALLSSRSSAVIERQITPQVCVLITEQLRISKSPQVRACVCDLIPIIAPVDISSPPRRVTYTGFIMEPVKNVRSETGKAREIGNVGAFIESVGYTVFDQTNRTNLESILHRYVVRPETQQACWRVIAAIVFALQHPGNFPRRVFGDSLKGSRGSSERTKDSAIASPTTTAEPTPTAEASPAQTMQQLEELVQRSLASLSPAALSAELVGYLHCIQQDMPSLQVALQEALDKVVDNTLHLPEQTTETPATTGSRHHCALHDSTVPANPFKTRSAGVSSLVELVDTSHVESDPLITAPSSSTGPPDNSTTVPSAPNQGDLTVALRAFSRRPVLSVQHLDDIKNKIIPFQRHEDVLVREASSTAVVQGLNQWVLFAKNTKTTTYSTRVTDILDIFVKNVLSEMDPDCRLKEIALLTEAVNLRPFLSDPRILPSLLSFLTGPQSIHEKTVELLVSLTLDSKSSSSVQAVQQNLLVIIESSVVVLEYTHEVRTLIRSLTDLQTFTRLCVRPLSNHLGRIFYALKKNLKEDNIADVVILSILKTLDVILITLAGEEKTVLQYQDDVAELYSPIVSILKESCSPSLSHAAVSVLVSMNRMCAPLQQQQGATHQQELIHVLTHLFTSTNHLAKDELLNMLTLLGQIGAVDPASNAVLVRPKKKEDATVQDEADMELTYDYTVIVYRTLSRMLDMTLPDAVCSQALRTLLQYMRFTQDKKDLVGGVHAVRAVLQIARRSSDSPALRIEALNVLSAITTLRHERIARLVLPEIVVLLEQLWVPSDFILFRCVLEVVSALKPGKLSGKEQSESWAWLYPRLVDVALQDHTETREFSLRVVEIILNASYIPPHCIPIVFPMLIHFVQQPEQLVEVRGQSLCAAVHIVCDLKVVQYFSSLMHGMRTLVRHCQVNEDLGPRLSTAGVRESLKVLTALHPTGRSVIKQLRDRLSDTDERSSGAGYSNNVFGRRQIPTSSSAATPYYPGDEIISDEDEESASIIHTINSNGSAPELSLLWRHVEWGLRMKENKLREWFAELQKLIIIVSPSPAFRMMVDLFDKHEPLRRELFHPSFKLLYETITADQMKKINDVLTIALNSNDSELSSKCLALSDYLDHHQPSIKAEVLEQLRDHRGVGTPETETNTIRSTHSLTQTQQSEEELTISRRFGDHFGSKEDHTNKQDEGSFVFDSEHNSPADGPPQQKPTHRTSHTRVSGALRRGEEDRFDSNLFNMFQPLSQSFSNFHKHADPSSDAVLTHGNSNSSVAQYASLQAAAASAAHIPFRPNVLFSTENIVKAAERTNMYDKAVSYIENKVHIALKTYRYHRMPKEVIQKIVWPLAWLYSQREMHDSVVGLFHAIRYEGGRQ</sequence>
<gene>
    <name evidence="2" type="ORF">ADEAN_000265900</name>
</gene>
<name>A0A7G2C7X4_9TRYP</name>
<dbReference type="VEuPathDB" id="TriTrypDB:ADEAN_000265900"/>
<feature type="region of interest" description="Disordered" evidence="1">
    <location>
        <begin position="1"/>
        <end position="73"/>
    </location>
</feature>
<feature type="compositionally biased region" description="Low complexity" evidence="1">
    <location>
        <begin position="47"/>
        <end position="64"/>
    </location>
</feature>
<evidence type="ECO:0000313" key="3">
    <source>
        <dbReference type="Proteomes" id="UP000515908"/>
    </source>
</evidence>
<dbReference type="Proteomes" id="UP000515908">
    <property type="component" value="Chromosome 04"/>
</dbReference>
<feature type="compositionally biased region" description="Basic and acidic residues" evidence="1">
    <location>
        <begin position="1521"/>
        <end position="1553"/>
    </location>
</feature>
<feature type="region of interest" description="Disordered" evidence="1">
    <location>
        <begin position="615"/>
        <end position="638"/>
    </location>
</feature>
<proteinExistence type="predicted"/>
<evidence type="ECO:0000313" key="2">
    <source>
        <dbReference type="EMBL" id="CAD2215204.1"/>
    </source>
</evidence>
<dbReference type="SUPFAM" id="SSF48371">
    <property type="entry name" value="ARM repeat"/>
    <property type="match status" value="1"/>
</dbReference>